<dbReference type="InterPro" id="IPR036866">
    <property type="entry name" value="RibonucZ/Hydroxyglut_hydro"/>
</dbReference>
<dbReference type="GO" id="GO:0070290">
    <property type="term" value="F:N-acylphosphatidylethanolamine-specific phospholipase D activity"/>
    <property type="evidence" value="ECO:0007669"/>
    <property type="project" value="InterPro"/>
</dbReference>
<protein>
    <submittedName>
        <fullName evidence="2">MBL fold metallo-hydrolase</fullName>
    </submittedName>
</protein>
<dbReference type="SUPFAM" id="SSF56281">
    <property type="entry name" value="Metallo-hydrolase/oxidoreductase"/>
    <property type="match status" value="1"/>
</dbReference>
<dbReference type="GO" id="GO:0005737">
    <property type="term" value="C:cytoplasm"/>
    <property type="evidence" value="ECO:0007669"/>
    <property type="project" value="TreeGrafter"/>
</dbReference>
<dbReference type="PIRSF" id="PIRSF038896">
    <property type="entry name" value="NAPE-PLD"/>
    <property type="match status" value="1"/>
</dbReference>
<sequence length="343" mass="39310">MRQKTFGRNPEGKRLEKINQSSNYKDGIFQNLSPTEVTLKNASMTKMLKDYFNKPKDTAPSALIPSVKTDLHTLSDDKPTIVWFGHSSYLIQYRGTRILVDPVFSGYASPVSYFGKSFPGSDIYTVSDFGNIDMLIITHDHYDHMDYKTITQFAPKVKSFYTALGVGSHLEFWGIPVSRIVEFDWWDHQNIADSIHLIATPARHFSGRGLVRNKTLWTSFVLQLYDKTIYIGGDSGYDTHFKSIGDKYGPFDIVMLESGQYGSDWPYIHMFPEETVKAAQDLKAKTLLPVHWGKFVLANHAWNEPIQRVVQKAKEENMPLTTPKIGEPIYLGEAYPNQMWWKF</sequence>
<evidence type="ECO:0000313" key="3">
    <source>
        <dbReference type="Proteomes" id="UP001232063"/>
    </source>
</evidence>
<reference evidence="2" key="1">
    <citation type="submission" date="2023-05" db="EMBL/GenBank/DDBJ databases">
        <authorList>
            <person name="Zhang X."/>
        </authorList>
    </citation>
    <scope>NUCLEOTIDE SEQUENCE</scope>
    <source>
        <strain evidence="2">BD1B2-1</strain>
    </source>
</reference>
<accession>A0AAE3R712</accession>
<dbReference type="EMBL" id="JASJOU010000004">
    <property type="protein sequence ID" value="MDJ1501877.1"/>
    <property type="molecule type" value="Genomic_DNA"/>
</dbReference>
<dbReference type="AlphaFoldDB" id="A0AAE3R712"/>
<keyword evidence="3" id="KW-1185">Reference proteome</keyword>
<dbReference type="Proteomes" id="UP001232063">
    <property type="component" value="Unassembled WGS sequence"/>
</dbReference>
<evidence type="ECO:0000259" key="1">
    <source>
        <dbReference type="Pfam" id="PF12706"/>
    </source>
</evidence>
<gene>
    <name evidence="2" type="ORF">QNI22_14515</name>
</gene>
<name>A0AAE3R712_9BACT</name>
<dbReference type="RefSeq" id="WP_314511572.1">
    <property type="nucleotide sequence ID" value="NZ_JASJOU010000004.1"/>
</dbReference>
<dbReference type="InterPro" id="IPR024884">
    <property type="entry name" value="NAPE-PLD"/>
</dbReference>
<dbReference type="Pfam" id="PF12706">
    <property type="entry name" value="Lactamase_B_2"/>
    <property type="match status" value="1"/>
</dbReference>
<dbReference type="PANTHER" id="PTHR15032">
    <property type="entry name" value="N-ACYL-PHOSPHATIDYLETHANOLAMINE-HYDROLYZING PHOSPHOLIPASE D"/>
    <property type="match status" value="1"/>
</dbReference>
<dbReference type="InterPro" id="IPR001279">
    <property type="entry name" value="Metallo-B-lactamas"/>
</dbReference>
<proteinExistence type="predicted"/>
<dbReference type="PANTHER" id="PTHR15032:SF4">
    <property type="entry name" value="N-ACYL-PHOSPHATIDYLETHANOLAMINE-HYDROLYZING PHOSPHOLIPASE D"/>
    <property type="match status" value="1"/>
</dbReference>
<dbReference type="GO" id="GO:0008270">
    <property type="term" value="F:zinc ion binding"/>
    <property type="evidence" value="ECO:0007669"/>
    <property type="project" value="InterPro"/>
</dbReference>
<evidence type="ECO:0000313" key="2">
    <source>
        <dbReference type="EMBL" id="MDJ1501877.1"/>
    </source>
</evidence>
<feature type="domain" description="Metallo-beta-lactamase" evidence="1">
    <location>
        <begin position="96"/>
        <end position="292"/>
    </location>
</feature>
<comment type="caution">
    <text evidence="2">The sequence shown here is derived from an EMBL/GenBank/DDBJ whole genome shotgun (WGS) entry which is preliminary data.</text>
</comment>
<organism evidence="2 3">
    <name type="scientific">Xanthocytophaga agilis</name>
    <dbReference type="NCBI Taxonomy" id="3048010"/>
    <lineage>
        <taxon>Bacteria</taxon>
        <taxon>Pseudomonadati</taxon>
        <taxon>Bacteroidota</taxon>
        <taxon>Cytophagia</taxon>
        <taxon>Cytophagales</taxon>
        <taxon>Rhodocytophagaceae</taxon>
        <taxon>Xanthocytophaga</taxon>
    </lineage>
</organism>
<dbReference type="Gene3D" id="3.60.15.10">
    <property type="entry name" value="Ribonuclease Z/Hydroxyacylglutathione hydrolase-like"/>
    <property type="match status" value="1"/>
</dbReference>